<evidence type="ECO:0000256" key="7">
    <source>
        <dbReference type="ARBA" id="ARBA00023315"/>
    </source>
</evidence>
<keyword evidence="4 8" id="KW-0732">Signal</keyword>
<keyword evidence="6" id="KW-0998">Cell outer membrane</keyword>
<keyword evidence="7" id="KW-0012">Acyltransferase</keyword>
<dbReference type="InterPro" id="IPR011250">
    <property type="entry name" value="OMP/PagP_B-barrel"/>
</dbReference>
<gene>
    <name evidence="9" type="ORF">BA177_13565</name>
</gene>
<evidence type="ECO:0000256" key="5">
    <source>
        <dbReference type="ARBA" id="ARBA00023136"/>
    </source>
</evidence>
<keyword evidence="3" id="KW-0808">Transferase</keyword>
<comment type="similarity">
    <text evidence="2">Belongs to the lipid A palmitoyltransferase family.</text>
</comment>
<organism evidence="9 10">
    <name type="scientific">Woeseia oceani</name>
    <dbReference type="NCBI Taxonomy" id="1548547"/>
    <lineage>
        <taxon>Bacteria</taxon>
        <taxon>Pseudomonadati</taxon>
        <taxon>Pseudomonadota</taxon>
        <taxon>Gammaproteobacteria</taxon>
        <taxon>Woeseiales</taxon>
        <taxon>Woeseiaceae</taxon>
        <taxon>Woeseia</taxon>
    </lineage>
</organism>
<dbReference type="Pfam" id="PF07017">
    <property type="entry name" value="PagP"/>
    <property type="match status" value="1"/>
</dbReference>
<dbReference type="InterPro" id="IPR009746">
    <property type="entry name" value="LipidA_acyl_PagP"/>
</dbReference>
<evidence type="ECO:0000256" key="3">
    <source>
        <dbReference type="ARBA" id="ARBA00022679"/>
    </source>
</evidence>
<dbReference type="EMBL" id="CP016268">
    <property type="protein sequence ID" value="ANO52089.1"/>
    <property type="molecule type" value="Genomic_DNA"/>
</dbReference>
<dbReference type="STRING" id="1548547.BA177_13565"/>
<accession>A0A193LI71</accession>
<dbReference type="AlphaFoldDB" id="A0A193LI71"/>
<evidence type="ECO:0008006" key="11">
    <source>
        <dbReference type="Google" id="ProtNLM"/>
    </source>
</evidence>
<evidence type="ECO:0000256" key="8">
    <source>
        <dbReference type="SAM" id="SignalP"/>
    </source>
</evidence>
<sequence length="180" mass="19922">MTTSKTTVTAALVALLLSVLCQPAVAGKFDIVINGKSHHVNADYDWNEENLGLGLEYEFQPTSRWIKTLNANSFVDSLNNMSYMAGAGIKRRLLSTDRFGGMYFDAGVVGFLMARKDINDYRPFPGILPAVSIGNRYAGINLTYLPKKAVHDMAHANVVDPNIGGVIFMQFKFRMDAFTF</sequence>
<evidence type="ECO:0000313" key="10">
    <source>
        <dbReference type="Proteomes" id="UP000092695"/>
    </source>
</evidence>
<keyword evidence="5" id="KW-0472">Membrane</keyword>
<dbReference type="Gene3D" id="2.40.160.20">
    <property type="match status" value="1"/>
</dbReference>
<proteinExistence type="inferred from homology"/>
<dbReference type="RefSeq" id="WP_068617076.1">
    <property type="nucleotide sequence ID" value="NZ_CP016268.1"/>
</dbReference>
<dbReference type="KEGG" id="woc:BA177_13565"/>
<dbReference type="SUPFAM" id="SSF56925">
    <property type="entry name" value="OMPA-like"/>
    <property type="match status" value="1"/>
</dbReference>
<name>A0A193LI71_9GAMM</name>
<protein>
    <recommendedName>
        <fullName evidence="11">Outer membrane protein beta-barrel domain-containing protein</fullName>
    </recommendedName>
</protein>
<evidence type="ECO:0000256" key="6">
    <source>
        <dbReference type="ARBA" id="ARBA00023237"/>
    </source>
</evidence>
<reference evidence="9 10" key="1">
    <citation type="submission" date="2016-06" db="EMBL/GenBank/DDBJ databases">
        <title>Complete genome sequence of a deep-branching marine Gamma Proteobacterium Woeseia oceani type strain XK5.</title>
        <authorList>
            <person name="Mu D."/>
            <person name="Du Z."/>
        </authorList>
    </citation>
    <scope>NUCLEOTIDE SEQUENCE [LARGE SCALE GENOMIC DNA]</scope>
    <source>
        <strain evidence="9 10">XK5</strain>
    </source>
</reference>
<comment type="subcellular location">
    <subcellularLocation>
        <location evidence="1">Cell outer membrane</location>
    </subcellularLocation>
</comment>
<dbReference type="OrthoDB" id="7061963at2"/>
<dbReference type="GO" id="GO:0009279">
    <property type="term" value="C:cell outer membrane"/>
    <property type="evidence" value="ECO:0007669"/>
    <property type="project" value="UniProtKB-SubCell"/>
</dbReference>
<feature type="chain" id="PRO_5008260246" description="Outer membrane protein beta-barrel domain-containing protein" evidence="8">
    <location>
        <begin position="27"/>
        <end position="180"/>
    </location>
</feature>
<keyword evidence="10" id="KW-1185">Reference proteome</keyword>
<dbReference type="GO" id="GO:0016746">
    <property type="term" value="F:acyltransferase activity"/>
    <property type="evidence" value="ECO:0007669"/>
    <property type="project" value="UniProtKB-KW"/>
</dbReference>
<dbReference type="Proteomes" id="UP000092695">
    <property type="component" value="Chromosome"/>
</dbReference>
<evidence type="ECO:0000256" key="4">
    <source>
        <dbReference type="ARBA" id="ARBA00022729"/>
    </source>
</evidence>
<evidence type="ECO:0000256" key="1">
    <source>
        <dbReference type="ARBA" id="ARBA00004442"/>
    </source>
</evidence>
<evidence type="ECO:0000256" key="2">
    <source>
        <dbReference type="ARBA" id="ARBA00006368"/>
    </source>
</evidence>
<evidence type="ECO:0000313" key="9">
    <source>
        <dbReference type="EMBL" id="ANO52089.1"/>
    </source>
</evidence>
<feature type="signal peptide" evidence="8">
    <location>
        <begin position="1"/>
        <end position="26"/>
    </location>
</feature>